<name>Q2GGI8_EHRCR</name>
<evidence type="ECO:0000313" key="3">
    <source>
        <dbReference type="Proteomes" id="UP000008320"/>
    </source>
</evidence>
<proteinExistence type="predicted"/>
<accession>Q2GGI8</accession>
<gene>
    <name evidence="2" type="ordered locus">ECH_0635</name>
</gene>
<dbReference type="STRING" id="205920.ECH_0635"/>
<dbReference type="HOGENOM" id="CLU_782420_0_0_5"/>
<dbReference type="Proteomes" id="UP000008320">
    <property type="component" value="Chromosome"/>
</dbReference>
<keyword evidence="1" id="KW-0472">Membrane</keyword>
<feature type="transmembrane region" description="Helical" evidence="1">
    <location>
        <begin position="7"/>
        <end position="30"/>
    </location>
</feature>
<dbReference type="KEGG" id="ech:ECH_0635"/>
<dbReference type="AlphaFoldDB" id="Q2GGI8"/>
<dbReference type="RefSeq" id="WP_006011526.1">
    <property type="nucleotide sequence ID" value="NC_007799.1"/>
</dbReference>
<dbReference type="EMBL" id="CP000236">
    <property type="protein sequence ID" value="ABD45299.1"/>
    <property type="molecule type" value="Genomic_DNA"/>
</dbReference>
<organism evidence="2 3">
    <name type="scientific">Ehrlichia chaffeensis (strain ATCC CRL-10679 / Arkansas)</name>
    <dbReference type="NCBI Taxonomy" id="205920"/>
    <lineage>
        <taxon>Bacteria</taxon>
        <taxon>Pseudomonadati</taxon>
        <taxon>Pseudomonadota</taxon>
        <taxon>Alphaproteobacteria</taxon>
        <taxon>Rickettsiales</taxon>
        <taxon>Anaplasmataceae</taxon>
        <taxon>Ehrlichia</taxon>
    </lineage>
</organism>
<evidence type="ECO:0000313" key="2">
    <source>
        <dbReference type="EMBL" id="ABD45299.1"/>
    </source>
</evidence>
<keyword evidence="3" id="KW-1185">Reference proteome</keyword>
<reference evidence="2 3" key="1">
    <citation type="journal article" date="2006" name="PLoS Genet.">
        <title>Comparative genomics of emerging human ehrlichiosis agents.</title>
        <authorList>
            <person name="Dunning Hotopp J.C."/>
            <person name="Lin M."/>
            <person name="Madupu R."/>
            <person name="Crabtree J."/>
            <person name="Angiuoli S.V."/>
            <person name="Eisen J.A."/>
            <person name="Seshadri R."/>
            <person name="Ren Q."/>
            <person name="Wu M."/>
            <person name="Utterback T.R."/>
            <person name="Smith S."/>
            <person name="Lewis M."/>
            <person name="Khouri H."/>
            <person name="Zhang C."/>
            <person name="Niu H."/>
            <person name="Lin Q."/>
            <person name="Ohashi N."/>
            <person name="Zhi N."/>
            <person name="Nelson W."/>
            <person name="Brinkac L.M."/>
            <person name="Dodson R.J."/>
            <person name="Rosovitz M.J."/>
            <person name="Sundaram J."/>
            <person name="Daugherty S.C."/>
            <person name="Davidsen T."/>
            <person name="Durkin A.S."/>
            <person name="Gwinn M."/>
            <person name="Haft D.H."/>
            <person name="Selengut J.D."/>
            <person name="Sullivan S.A."/>
            <person name="Zafar N."/>
            <person name="Zhou L."/>
            <person name="Benahmed F."/>
            <person name="Forberger H."/>
            <person name="Halpin R."/>
            <person name="Mulligan S."/>
            <person name="Robinson J."/>
            <person name="White O."/>
            <person name="Rikihisa Y."/>
            <person name="Tettelin H."/>
        </authorList>
    </citation>
    <scope>NUCLEOTIDE SEQUENCE [LARGE SCALE GENOMIC DNA]</scope>
    <source>
        <strain evidence="3">ATCC CRL-10679 / Arkansas</strain>
    </source>
</reference>
<keyword evidence="1" id="KW-1133">Transmembrane helix</keyword>
<protein>
    <submittedName>
        <fullName evidence="2">Uncharacterized protein</fullName>
    </submittedName>
</protein>
<sequence>MKYFNKKLIVISSIVIASISSLYIGVWLVIATHVKATLSKSLAYIHAEHSNDIQITNFPFIPKIKVLNLKINSSSLNISIPSLSLKYHLLSNTLEFIGLDNATLTFENSMKITNNDQKNTSVCNLHDNFKLLIKPSKNLLLFLLDNKNDKKAYFTSMVYEDNGISCNNNHIINKSIFSVETDEHKSFDNLITVLQYKINASAASNTDTNINVKIKDAIVTLSMSNTEFKEISAIIDNIALTSRNSLISIYGKLLLPLSLDTQINDEKLIIEISNYQDIIKQLVKILYPKSQHKDKIFSALQDYIYAISEKKDNGNIILSVSETVNPFNIFICKVPYEEFISKIKAITNTMDNHANKK</sequence>
<evidence type="ECO:0000256" key="1">
    <source>
        <dbReference type="SAM" id="Phobius"/>
    </source>
</evidence>
<keyword evidence="1" id="KW-0812">Transmembrane</keyword>
<dbReference type="OrthoDB" id="7163228at2"/>